<name>A0A9J5XFR3_SOLCO</name>
<comment type="caution">
    <text evidence="1">The sequence shown here is derived from an EMBL/GenBank/DDBJ whole genome shotgun (WGS) entry which is preliminary data.</text>
</comment>
<dbReference type="Proteomes" id="UP000824120">
    <property type="component" value="Chromosome 9"/>
</dbReference>
<sequence length="75" mass="8498">MIRKARNKLVFEGKQVLRIDGKLYQLASGGLFGERNLRSKPLKAQKIPLYVKWNPPKQPCYMLKTVGMVPSPAAE</sequence>
<evidence type="ECO:0000313" key="2">
    <source>
        <dbReference type="Proteomes" id="UP000824120"/>
    </source>
</evidence>
<dbReference type="AlphaFoldDB" id="A0A9J5XFR3"/>
<evidence type="ECO:0000313" key="1">
    <source>
        <dbReference type="EMBL" id="KAG5587211.1"/>
    </source>
</evidence>
<accession>A0A9J5XFR3</accession>
<protein>
    <submittedName>
        <fullName evidence="1">Uncharacterized protein</fullName>
    </submittedName>
</protein>
<gene>
    <name evidence="1" type="ORF">H5410_047645</name>
</gene>
<keyword evidence="2" id="KW-1185">Reference proteome</keyword>
<reference evidence="1 2" key="1">
    <citation type="submission" date="2020-09" db="EMBL/GenBank/DDBJ databases">
        <title>De no assembly of potato wild relative species, Solanum commersonii.</title>
        <authorList>
            <person name="Cho K."/>
        </authorList>
    </citation>
    <scope>NUCLEOTIDE SEQUENCE [LARGE SCALE GENOMIC DNA]</scope>
    <source>
        <strain evidence="1">LZ3.2</strain>
        <tissue evidence="1">Leaf</tissue>
    </source>
</reference>
<dbReference type="EMBL" id="JACXVP010000009">
    <property type="protein sequence ID" value="KAG5587211.1"/>
    <property type="molecule type" value="Genomic_DNA"/>
</dbReference>
<organism evidence="1 2">
    <name type="scientific">Solanum commersonii</name>
    <name type="common">Commerson's wild potato</name>
    <name type="synonym">Commerson's nightshade</name>
    <dbReference type="NCBI Taxonomy" id="4109"/>
    <lineage>
        <taxon>Eukaryota</taxon>
        <taxon>Viridiplantae</taxon>
        <taxon>Streptophyta</taxon>
        <taxon>Embryophyta</taxon>
        <taxon>Tracheophyta</taxon>
        <taxon>Spermatophyta</taxon>
        <taxon>Magnoliopsida</taxon>
        <taxon>eudicotyledons</taxon>
        <taxon>Gunneridae</taxon>
        <taxon>Pentapetalae</taxon>
        <taxon>asterids</taxon>
        <taxon>lamiids</taxon>
        <taxon>Solanales</taxon>
        <taxon>Solanaceae</taxon>
        <taxon>Solanoideae</taxon>
        <taxon>Solaneae</taxon>
        <taxon>Solanum</taxon>
    </lineage>
</organism>
<proteinExistence type="predicted"/>